<organism evidence="2 3">
    <name type="scientific">Vibrio amylolyticus</name>
    <dbReference type="NCBI Taxonomy" id="2847292"/>
    <lineage>
        <taxon>Bacteria</taxon>
        <taxon>Pseudomonadati</taxon>
        <taxon>Pseudomonadota</taxon>
        <taxon>Gammaproteobacteria</taxon>
        <taxon>Vibrionales</taxon>
        <taxon>Vibrionaceae</taxon>
        <taxon>Vibrio</taxon>
    </lineage>
</organism>
<evidence type="ECO:0008006" key="4">
    <source>
        <dbReference type="Google" id="ProtNLM"/>
    </source>
</evidence>
<dbReference type="AlphaFoldDB" id="A0A9X1XFZ8"/>
<dbReference type="SUPFAM" id="SSF56935">
    <property type="entry name" value="Porins"/>
    <property type="match status" value="1"/>
</dbReference>
<sequence length="181" mass="19719">MRLLVLATTALLSAAVNATPFVNAQIGVGSDKANKISFGYAVDKHALSLGYMATESDSDKTYTQGTSPFSEHYEAEAQFAVLDYEYTLGSFDGFDMMINASFGLGNTDNKLIRTNMSSNEVISTDKSDHSATYYGLFFGVSRTFESVDDLSIYGLVGVDSYDYEEFDSGGFSGSVGLRYRF</sequence>
<evidence type="ECO:0000256" key="1">
    <source>
        <dbReference type="SAM" id="SignalP"/>
    </source>
</evidence>
<dbReference type="EMBL" id="JAJHVV010000001">
    <property type="protein sequence ID" value="MCK6262141.1"/>
    <property type="molecule type" value="Genomic_DNA"/>
</dbReference>
<name>A0A9X1XFZ8_9VIBR</name>
<dbReference type="Proteomes" id="UP001139559">
    <property type="component" value="Unassembled WGS sequence"/>
</dbReference>
<feature type="signal peptide" evidence="1">
    <location>
        <begin position="1"/>
        <end position="18"/>
    </location>
</feature>
<dbReference type="RefSeq" id="WP_248007245.1">
    <property type="nucleotide sequence ID" value="NZ_JAJHVV010000001.1"/>
</dbReference>
<evidence type="ECO:0000313" key="3">
    <source>
        <dbReference type="Proteomes" id="UP001139559"/>
    </source>
</evidence>
<gene>
    <name evidence="2" type="ORF">KP803_02495</name>
</gene>
<proteinExistence type="predicted"/>
<comment type="caution">
    <text evidence="2">The sequence shown here is derived from an EMBL/GenBank/DDBJ whole genome shotgun (WGS) entry which is preliminary data.</text>
</comment>
<feature type="chain" id="PRO_5040966362" description="Outer membrane protein beta-barrel domain-containing protein" evidence="1">
    <location>
        <begin position="19"/>
        <end position="181"/>
    </location>
</feature>
<reference evidence="2" key="1">
    <citation type="submission" date="2021-11" db="EMBL/GenBank/DDBJ databases">
        <title>Vibrio ZSDE26 sp. nov. and Vibrio ZSDZ34 sp. nov., isolated from coastal seawater in Qingdao.</title>
        <authorList>
            <person name="Zhang P."/>
        </authorList>
    </citation>
    <scope>NUCLEOTIDE SEQUENCE</scope>
    <source>
        <strain evidence="2">ZSDE26</strain>
    </source>
</reference>
<accession>A0A9X1XFZ8</accession>
<evidence type="ECO:0000313" key="2">
    <source>
        <dbReference type="EMBL" id="MCK6262141.1"/>
    </source>
</evidence>
<keyword evidence="3" id="KW-1185">Reference proteome</keyword>
<keyword evidence="1" id="KW-0732">Signal</keyword>
<protein>
    <recommendedName>
        <fullName evidence="4">Outer membrane protein beta-barrel domain-containing protein</fullName>
    </recommendedName>
</protein>